<feature type="domain" description="Gcp-like" evidence="1">
    <location>
        <begin position="44"/>
        <end position="139"/>
    </location>
</feature>
<dbReference type="PANTHER" id="PTHR11735">
    <property type="entry name" value="TRNA N6-ADENOSINE THREONYLCARBAMOYLTRANSFERASE"/>
    <property type="match status" value="1"/>
</dbReference>
<evidence type="ECO:0000313" key="2">
    <source>
        <dbReference type="EMBL" id="TCU18082.1"/>
    </source>
</evidence>
<dbReference type="PANTHER" id="PTHR11735:SF11">
    <property type="entry name" value="TRNA THREONYLCARBAMOYLADENOSINE BIOSYNTHESIS PROTEIN TSAB"/>
    <property type="match status" value="1"/>
</dbReference>
<dbReference type="InterPro" id="IPR022496">
    <property type="entry name" value="T6A_TsaB"/>
</dbReference>
<dbReference type="InterPro" id="IPR043129">
    <property type="entry name" value="ATPase_NBD"/>
</dbReference>
<dbReference type="AlphaFoldDB" id="A0A4R3QEN8"/>
<accession>A0A4R3QEN8</accession>
<evidence type="ECO:0000313" key="3">
    <source>
        <dbReference type="Proteomes" id="UP000294576"/>
    </source>
</evidence>
<dbReference type="Proteomes" id="UP000294576">
    <property type="component" value="Unassembled WGS sequence"/>
</dbReference>
<proteinExistence type="predicted"/>
<gene>
    <name evidence="2" type="ORF">EV132_103202</name>
</gene>
<name>A0A4R3QEN8_RHISU</name>
<dbReference type="GO" id="GO:0002949">
    <property type="term" value="P:tRNA threonylcarbamoyladenosine modification"/>
    <property type="evidence" value="ECO:0007669"/>
    <property type="project" value="InterPro"/>
</dbReference>
<dbReference type="Gene3D" id="3.30.420.40">
    <property type="match status" value="2"/>
</dbReference>
<dbReference type="InterPro" id="IPR000905">
    <property type="entry name" value="Gcp-like_dom"/>
</dbReference>
<dbReference type="GO" id="GO:0005829">
    <property type="term" value="C:cytosol"/>
    <property type="evidence" value="ECO:0007669"/>
    <property type="project" value="TreeGrafter"/>
</dbReference>
<dbReference type="CDD" id="cd24032">
    <property type="entry name" value="ASKHA_NBD_TsaB"/>
    <property type="match status" value="1"/>
</dbReference>
<reference evidence="2 3" key="1">
    <citation type="submission" date="2019-03" db="EMBL/GenBank/DDBJ databases">
        <title>Genomic Encyclopedia of Type Strains, Phase IV (KMG-V): Genome sequencing to study the core and pangenomes of soil and plant-associated prokaryotes.</title>
        <authorList>
            <person name="Whitman W."/>
        </authorList>
    </citation>
    <scope>NUCLEOTIDE SEQUENCE [LARGE SCALE GENOMIC DNA]</scope>
    <source>
        <strain evidence="2 3">Hc14</strain>
    </source>
</reference>
<protein>
    <submittedName>
        <fullName evidence="2">tRNA threonylcarbamoyl adenosine modification protein YeaZ</fullName>
    </submittedName>
</protein>
<dbReference type="NCBIfam" id="TIGR03725">
    <property type="entry name" value="T6A_YeaZ"/>
    <property type="match status" value="1"/>
</dbReference>
<dbReference type="EMBL" id="SMBH01000003">
    <property type="protein sequence ID" value="TCU18082.1"/>
    <property type="molecule type" value="Genomic_DNA"/>
</dbReference>
<sequence>MIGFYSEIDDMIVLALDTAGVDCAAALYDSGRDAVLGEASDLIGKGHAEHLMGIIDRVLKQADMKLAMAERVAVTIGPGSFTGIRVGVAAARGFGLALNIPTVGITTLETMAAAQREKTPSRPVLAAMDAKRGEIYLQSFSADGLAFDEPRAVTVEEAQAFAANFDGEITGSATPLLKPNATGEHANKFPISIVARLGAAADPGSGKPKPLYLRGPDAKPQAGFAIARV</sequence>
<evidence type="ECO:0000259" key="1">
    <source>
        <dbReference type="Pfam" id="PF00814"/>
    </source>
</evidence>
<comment type="caution">
    <text evidence="2">The sequence shown here is derived from an EMBL/GenBank/DDBJ whole genome shotgun (WGS) entry which is preliminary data.</text>
</comment>
<organism evidence="2 3">
    <name type="scientific">Rhizobium sullae</name>
    <name type="common">Rhizobium hedysari</name>
    <dbReference type="NCBI Taxonomy" id="50338"/>
    <lineage>
        <taxon>Bacteria</taxon>
        <taxon>Pseudomonadati</taxon>
        <taxon>Pseudomonadota</taxon>
        <taxon>Alphaproteobacteria</taxon>
        <taxon>Hyphomicrobiales</taxon>
        <taxon>Rhizobiaceae</taxon>
        <taxon>Rhizobium/Agrobacterium group</taxon>
        <taxon>Rhizobium</taxon>
    </lineage>
</organism>
<dbReference type="Pfam" id="PF00814">
    <property type="entry name" value="TsaD"/>
    <property type="match status" value="1"/>
</dbReference>
<dbReference type="SUPFAM" id="SSF53067">
    <property type="entry name" value="Actin-like ATPase domain"/>
    <property type="match status" value="1"/>
</dbReference>